<organism evidence="1 2">
    <name type="scientific">Hyalomma asiaticum</name>
    <name type="common">Tick</name>
    <dbReference type="NCBI Taxonomy" id="266040"/>
    <lineage>
        <taxon>Eukaryota</taxon>
        <taxon>Metazoa</taxon>
        <taxon>Ecdysozoa</taxon>
        <taxon>Arthropoda</taxon>
        <taxon>Chelicerata</taxon>
        <taxon>Arachnida</taxon>
        <taxon>Acari</taxon>
        <taxon>Parasitiformes</taxon>
        <taxon>Ixodida</taxon>
        <taxon>Ixodoidea</taxon>
        <taxon>Ixodidae</taxon>
        <taxon>Hyalomminae</taxon>
        <taxon>Hyalomma</taxon>
    </lineage>
</organism>
<evidence type="ECO:0000313" key="1">
    <source>
        <dbReference type="EMBL" id="KAH6931431.1"/>
    </source>
</evidence>
<protein>
    <submittedName>
        <fullName evidence="1">Uncharacterized protein</fullName>
    </submittedName>
</protein>
<dbReference type="Proteomes" id="UP000821845">
    <property type="component" value="Chromosome 5"/>
</dbReference>
<keyword evidence="2" id="KW-1185">Reference proteome</keyword>
<accession>A0ACB7SBW6</accession>
<evidence type="ECO:0000313" key="2">
    <source>
        <dbReference type="Proteomes" id="UP000821845"/>
    </source>
</evidence>
<sequence>MESDIGTEAGKIKQARGSRAEQVGDVIDSRAHAETTANSLAAGKAAVSASVLRIERECAASSEPGKLIQGVFLATQVGGRSEVPCSDVVAGDSADNAPLCSQGMATETQAALTAPRTAGLETELGSIL</sequence>
<proteinExistence type="predicted"/>
<comment type="caution">
    <text evidence="1">The sequence shown here is derived from an EMBL/GenBank/DDBJ whole genome shotgun (WGS) entry which is preliminary data.</text>
</comment>
<reference evidence="1" key="1">
    <citation type="submission" date="2020-05" db="EMBL/GenBank/DDBJ databases">
        <title>Large-scale comparative analyses of tick genomes elucidate their genetic diversity and vector capacities.</title>
        <authorList>
            <person name="Jia N."/>
            <person name="Wang J."/>
            <person name="Shi W."/>
            <person name="Du L."/>
            <person name="Sun Y."/>
            <person name="Zhan W."/>
            <person name="Jiang J."/>
            <person name="Wang Q."/>
            <person name="Zhang B."/>
            <person name="Ji P."/>
            <person name="Sakyi L.B."/>
            <person name="Cui X."/>
            <person name="Yuan T."/>
            <person name="Jiang B."/>
            <person name="Yang W."/>
            <person name="Lam T.T.-Y."/>
            <person name="Chang Q."/>
            <person name="Ding S."/>
            <person name="Wang X."/>
            <person name="Zhu J."/>
            <person name="Ruan X."/>
            <person name="Zhao L."/>
            <person name="Wei J."/>
            <person name="Que T."/>
            <person name="Du C."/>
            <person name="Cheng J."/>
            <person name="Dai P."/>
            <person name="Han X."/>
            <person name="Huang E."/>
            <person name="Gao Y."/>
            <person name="Liu J."/>
            <person name="Shao H."/>
            <person name="Ye R."/>
            <person name="Li L."/>
            <person name="Wei W."/>
            <person name="Wang X."/>
            <person name="Wang C."/>
            <person name="Yang T."/>
            <person name="Huo Q."/>
            <person name="Li W."/>
            <person name="Guo W."/>
            <person name="Chen H."/>
            <person name="Zhou L."/>
            <person name="Ni X."/>
            <person name="Tian J."/>
            <person name="Zhou Y."/>
            <person name="Sheng Y."/>
            <person name="Liu T."/>
            <person name="Pan Y."/>
            <person name="Xia L."/>
            <person name="Li J."/>
            <person name="Zhao F."/>
            <person name="Cao W."/>
        </authorList>
    </citation>
    <scope>NUCLEOTIDE SEQUENCE</scope>
    <source>
        <strain evidence="1">Hyas-2018</strain>
    </source>
</reference>
<name>A0ACB7SBW6_HYAAI</name>
<gene>
    <name evidence="1" type="ORF">HPB50_024399</name>
</gene>
<dbReference type="EMBL" id="CM023485">
    <property type="protein sequence ID" value="KAH6931431.1"/>
    <property type="molecule type" value="Genomic_DNA"/>
</dbReference>